<dbReference type="SUPFAM" id="SSF75704">
    <property type="entry name" value="Mitotic arrest deficient-like 1, Mad1"/>
    <property type="match status" value="1"/>
</dbReference>
<name>A0AAV8ZC54_9CUCU</name>
<evidence type="ECO:0000256" key="1">
    <source>
        <dbReference type="SAM" id="Coils"/>
    </source>
</evidence>
<evidence type="ECO:0000313" key="3">
    <source>
        <dbReference type="Proteomes" id="UP001162162"/>
    </source>
</evidence>
<dbReference type="EMBL" id="JAPWTK010000004">
    <property type="protein sequence ID" value="KAJ8961884.1"/>
    <property type="molecule type" value="Genomic_DNA"/>
</dbReference>
<evidence type="ECO:0000313" key="2">
    <source>
        <dbReference type="EMBL" id="KAJ8961884.1"/>
    </source>
</evidence>
<proteinExistence type="predicted"/>
<keyword evidence="1" id="KW-0175">Coiled coil</keyword>
<organism evidence="2 3">
    <name type="scientific">Aromia moschata</name>
    <dbReference type="NCBI Taxonomy" id="1265417"/>
    <lineage>
        <taxon>Eukaryota</taxon>
        <taxon>Metazoa</taxon>
        <taxon>Ecdysozoa</taxon>
        <taxon>Arthropoda</taxon>
        <taxon>Hexapoda</taxon>
        <taxon>Insecta</taxon>
        <taxon>Pterygota</taxon>
        <taxon>Neoptera</taxon>
        <taxon>Endopterygota</taxon>
        <taxon>Coleoptera</taxon>
        <taxon>Polyphaga</taxon>
        <taxon>Cucujiformia</taxon>
        <taxon>Chrysomeloidea</taxon>
        <taxon>Cerambycidae</taxon>
        <taxon>Cerambycinae</taxon>
        <taxon>Callichromatini</taxon>
        <taxon>Aromia</taxon>
    </lineage>
</organism>
<protein>
    <submittedName>
        <fullName evidence="2">Uncharacterized protein</fullName>
    </submittedName>
</protein>
<feature type="coiled-coil region" evidence="1">
    <location>
        <begin position="33"/>
        <end position="83"/>
    </location>
</feature>
<feature type="coiled-coil region" evidence="1">
    <location>
        <begin position="140"/>
        <end position="302"/>
    </location>
</feature>
<comment type="caution">
    <text evidence="2">The sequence shown here is derived from an EMBL/GenBank/DDBJ whole genome shotgun (WGS) entry which is preliminary data.</text>
</comment>
<sequence length="306" mass="36299">MATDLKSNPYDSALLENANKQLLGNQTFLFSENQKLQEDVHRLSVQLEQLRKTTVNPELFETLQREKENLEVLNDTLKEKIKHLKSPPAPLDEVEIQKERKEHYKLFKYVDEIEHLLKNIGKSSDRLNVKAPEENITDTIGILTRKLDQEQRRREDANEVLRKLRDDDEKYVLRDKITDMKQLVTDLEVENTKLKFECEQLTEDVDQYKKQVFELSEDAKTAMRRSRELEDEKDRLKQIISNLENDNLQLKKEMIVELNEANRAKRVSIDTELALQHISEAYESKRQEVMQVREQLEDAEKNYKKF</sequence>
<reference evidence="2" key="1">
    <citation type="journal article" date="2023" name="Insect Mol. Biol.">
        <title>Genome sequencing provides insights into the evolution of gene families encoding plant cell wall-degrading enzymes in longhorned beetles.</title>
        <authorList>
            <person name="Shin N.R."/>
            <person name="Okamura Y."/>
            <person name="Kirsch R."/>
            <person name="Pauchet Y."/>
        </authorList>
    </citation>
    <scope>NUCLEOTIDE SEQUENCE</scope>
    <source>
        <strain evidence="2">AMC_N1</strain>
    </source>
</reference>
<accession>A0AAV8ZC54</accession>
<dbReference type="Proteomes" id="UP001162162">
    <property type="component" value="Unassembled WGS sequence"/>
</dbReference>
<gene>
    <name evidence="2" type="ORF">NQ318_021502</name>
</gene>
<dbReference type="AlphaFoldDB" id="A0AAV8ZC54"/>
<keyword evidence="3" id="KW-1185">Reference proteome</keyword>